<evidence type="ECO:0000313" key="4">
    <source>
        <dbReference type="EMBL" id="KAK9522663.1"/>
    </source>
</evidence>
<evidence type="ECO:0000256" key="2">
    <source>
        <dbReference type="SAM" id="Phobius"/>
    </source>
</evidence>
<evidence type="ECO:0000313" key="5">
    <source>
        <dbReference type="Proteomes" id="UP001488805"/>
    </source>
</evidence>
<accession>A0AAW1EKD8</accession>
<keyword evidence="2" id="KW-0812">Transmembrane</keyword>
<protein>
    <submittedName>
        <fullName evidence="4">Uncharacterized protein</fullName>
    </submittedName>
</protein>
<evidence type="ECO:0000256" key="1">
    <source>
        <dbReference type="SAM" id="MobiDB-lite"/>
    </source>
</evidence>
<keyword evidence="3" id="KW-0732">Signal</keyword>
<feature type="region of interest" description="Disordered" evidence="1">
    <location>
        <begin position="172"/>
        <end position="205"/>
    </location>
</feature>
<keyword evidence="2" id="KW-1133">Transmembrane helix</keyword>
<dbReference type="AlphaFoldDB" id="A0AAW1EKD8"/>
<feature type="signal peptide" evidence="3">
    <location>
        <begin position="1"/>
        <end position="17"/>
    </location>
</feature>
<dbReference type="Proteomes" id="UP001488805">
    <property type="component" value="Unassembled WGS sequence"/>
</dbReference>
<proteinExistence type="predicted"/>
<keyword evidence="5" id="KW-1185">Reference proteome</keyword>
<feature type="chain" id="PRO_5043721457" evidence="3">
    <location>
        <begin position="18"/>
        <end position="205"/>
    </location>
</feature>
<organism evidence="4 5">
    <name type="scientific">Zoarces viviparus</name>
    <name type="common">Viviparous eelpout</name>
    <name type="synonym">Blennius viviparus</name>
    <dbReference type="NCBI Taxonomy" id="48416"/>
    <lineage>
        <taxon>Eukaryota</taxon>
        <taxon>Metazoa</taxon>
        <taxon>Chordata</taxon>
        <taxon>Craniata</taxon>
        <taxon>Vertebrata</taxon>
        <taxon>Euteleostomi</taxon>
        <taxon>Actinopterygii</taxon>
        <taxon>Neopterygii</taxon>
        <taxon>Teleostei</taxon>
        <taxon>Neoteleostei</taxon>
        <taxon>Acanthomorphata</taxon>
        <taxon>Eupercaria</taxon>
        <taxon>Perciformes</taxon>
        <taxon>Cottioidei</taxon>
        <taxon>Zoarcales</taxon>
        <taxon>Zoarcidae</taxon>
        <taxon>Zoarcinae</taxon>
        <taxon>Zoarces</taxon>
    </lineage>
</organism>
<gene>
    <name evidence="4" type="ORF">VZT92_019112</name>
</gene>
<dbReference type="EMBL" id="JBCEZU010000221">
    <property type="protein sequence ID" value="KAK9522663.1"/>
    <property type="molecule type" value="Genomic_DNA"/>
</dbReference>
<comment type="caution">
    <text evidence="4">The sequence shown here is derived from an EMBL/GenBank/DDBJ whole genome shotgun (WGS) entry which is preliminary data.</text>
</comment>
<reference evidence="4 5" key="1">
    <citation type="journal article" date="2024" name="Genome Biol. Evol.">
        <title>Chromosome-level genome assembly of the viviparous eelpout Zoarces viviparus.</title>
        <authorList>
            <person name="Fuhrmann N."/>
            <person name="Brasseur M.V."/>
            <person name="Bakowski C.E."/>
            <person name="Podsiadlowski L."/>
            <person name="Prost S."/>
            <person name="Krehenwinkel H."/>
            <person name="Mayer C."/>
        </authorList>
    </citation>
    <scope>NUCLEOTIDE SEQUENCE [LARGE SCALE GENOMIC DNA]</scope>
    <source>
        <strain evidence="4">NO-MEL_2022_Ind0_liver</strain>
    </source>
</reference>
<feature type="transmembrane region" description="Helical" evidence="2">
    <location>
        <begin position="134"/>
        <end position="152"/>
    </location>
</feature>
<name>A0AAW1EKD8_ZOAVI</name>
<sequence length="205" mass="22186">MNKVTLLFLLLFAAVLAQCFPVTASQGGNRSARLFFCNVSGCADDVTSVYCTDDVDLLTHTRITDCTGPPQPNTVCRHDGRAFVSSDTHGYCDFEGKSGYIVAEKCTDHSNICAFMSANASSQVTTEDHARHRYIAAGVSGSVLLIILIFGIRSCRIAQIRKSIQQLRDNTNVQLGEMESPKETSDSDTPGLDDGCSPSHRDRGA</sequence>
<evidence type="ECO:0000256" key="3">
    <source>
        <dbReference type="SAM" id="SignalP"/>
    </source>
</evidence>
<keyword evidence="2" id="KW-0472">Membrane</keyword>